<protein>
    <submittedName>
        <fullName evidence="1 2">Uncharacterized protein</fullName>
    </submittedName>
</protein>
<accession>G7JFB7</accession>
<dbReference type="HOGENOM" id="CLU_2641864_0_0_1"/>
<dbReference type="EMBL" id="CM001220">
    <property type="protein sequence ID" value="AES91593.1"/>
    <property type="molecule type" value="Genomic_DNA"/>
</dbReference>
<reference evidence="2" key="3">
    <citation type="submission" date="2015-04" db="UniProtKB">
        <authorList>
            <consortium name="EnsemblPlants"/>
        </authorList>
    </citation>
    <scope>IDENTIFICATION</scope>
    <source>
        <strain evidence="2">cv. Jemalong A17</strain>
    </source>
</reference>
<evidence type="ECO:0000313" key="1">
    <source>
        <dbReference type="EMBL" id="AES91593.1"/>
    </source>
</evidence>
<name>G7JFB7_MEDTR</name>
<evidence type="ECO:0000313" key="2">
    <source>
        <dbReference type="EnsemblPlants" id="AES91593"/>
    </source>
</evidence>
<reference evidence="1 3" key="1">
    <citation type="journal article" date="2011" name="Nature">
        <title>The Medicago genome provides insight into the evolution of rhizobial symbioses.</title>
        <authorList>
            <person name="Young N.D."/>
            <person name="Debelle F."/>
            <person name="Oldroyd G.E."/>
            <person name="Geurts R."/>
            <person name="Cannon S.B."/>
            <person name="Udvardi M.K."/>
            <person name="Benedito V.A."/>
            <person name="Mayer K.F."/>
            <person name="Gouzy J."/>
            <person name="Schoof H."/>
            <person name="Van de Peer Y."/>
            <person name="Proost S."/>
            <person name="Cook D.R."/>
            <person name="Meyers B.C."/>
            <person name="Spannagl M."/>
            <person name="Cheung F."/>
            <person name="De Mita S."/>
            <person name="Krishnakumar V."/>
            <person name="Gundlach H."/>
            <person name="Zhou S."/>
            <person name="Mudge J."/>
            <person name="Bharti A.K."/>
            <person name="Murray J.D."/>
            <person name="Naoumkina M.A."/>
            <person name="Rosen B."/>
            <person name="Silverstein K.A."/>
            <person name="Tang H."/>
            <person name="Rombauts S."/>
            <person name="Zhao P.X."/>
            <person name="Zhou P."/>
            <person name="Barbe V."/>
            <person name="Bardou P."/>
            <person name="Bechner M."/>
            <person name="Bellec A."/>
            <person name="Berger A."/>
            <person name="Berges H."/>
            <person name="Bidwell S."/>
            <person name="Bisseling T."/>
            <person name="Choisne N."/>
            <person name="Couloux A."/>
            <person name="Denny R."/>
            <person name="Deshpande S."/>
            <person name="Dai X."/>
            <person name="Doyle J.J."/>
            <person name="Dudez A.M."/>
            <person name="Farmer A.D."/>
            <person name="Fouteau S."/>
            <person name="Franken C."/>
            <person name="Gibelin C."/>
            <person name="Gish J."/>
            <person name="Goldstein S."/>
            <person name="Gonzalez A.J."/>
            <person name="Green P.J."/>
            <person name="Hallab A."/>
            <person name="Hartog M."/>
            <person name="Hua A."/>
            <person name="Humphray S.J."/>
            <person name="Jeong D.H."/>
            <person name="Jing Y."/>
            <person name="Jocker A."/>
            <person name="Kenton S.M."/>
            <person name="Kim D.J."/>
            <person name="Klee K."/>
            <person name="Lai H."/>
            <person name="Lang C."/>
            <person name="Lin S."/>
            <person name="Macmil S.L."/>
            <person name="Magdelenat G."/>
            <person name="Matthews L."/>
            <person name="McCorrison J."/>
            <person name="Monaghan E.L."/>
            <person name="Mun J.H."/>
            <person name="Najar F.Z."/>
            <person name="Nicholson C."/>
            <person name="Noirot C."/>
            <person name="O'Bleness M."/>
            <person name="Paule C.R."/>
            <person name="Poulain J."/>
            <person name="Prion F."/>
            <person name="Qin B."/>
            <person name="Qu C."/>
            <person name="Retzel E.F."/>
            <person name="Riddle C."/>
            <person name="Sallet E."/>
            <person name="Samain S."/>
            <person name="Samson N."/>
            <person name="Sanders I."/>
            <person name="Saurat O."/>
            <person name="Scarpelli C."/>
            <person name="Schiex T."/>
            <person name="Segurens B."/>
            <person name="Severin A.J."/>
            <person name="Sherrier D.J."/>
            <person name="Shi R."/>
            <person name="Sims S."/>
            <person name="Singer S.R."/>
            <person name="Sinharoy S."/>
            <person name="Sterck L."/>
            <person name="Viollet A."/>
            <person name="Wang B.B."/>
            <person name="Wang K."/>
            <person name="Wang M."/>
            <person name="Wang X."/>
            <person name="Warfsmann J."/>
            <person name="Weissenbach J."/>
            <person name="White D.D."/>
            <person name="White J.D."/>
            <person name="Wiley G.B."/>
            <person name="Wincker P."/>
            <person name="Xing Y."/>
            <person name="Yang L."/>
            <person name="Yao Z."/>
            <person name="Ying F."/>
            <person name="Zhai J."/>
            <person name="Zhou L."/>
            <person name="Zuber A."/>
            <person name="Denarie J."/>
            <person name="Dixon R.A."/>
            <person name="May G.D."/>
            <person name="Schwartz D.C."/>
            <person name="Rogers J."/>
            <person name="Quetier F."/>
            <person name="Town C.D."/>
            <person name="Roe B.A."/>
        </authorList>
    </citation>
    <scope>NUCLEOTIDE SEQUENCE [LARGE SCALE GENOMIC DNA]</scope>
    <source>
        <strain evidence="1">A17</strain>
        <strain evidence="2 3">cv. Jemalong A17</strain>
    </source>
</reference>
<dbReference type="AlphaFoldDB" id="G7JFB7"/>
<gene>
    <name evidence="1" type="ordered locus">MTR_4g115210</name>
</gene>
<evidence type="ECO:0000313" key="3">
    <source>
        <dbReference type="Proteomes" id="UP000002051"/>
    </source>
</evidence>
<dbReference type="PaxDb" id="3880-AES91593"/>
<dbReference type="EnsemblPlants" id="AES91593">
    <property type="protein sequence ID" value="AES91593"/>
    <property type="gene ID" value="MTR_4g115210"/>
</dbReference>
<keyword evidence="3" id="KW-1185">Reference proteome</keyword>
<reference evidence="1 3" key="2">
    <citation type="journal article" date="2014" name="BMC Genomics">
        <title>An improved genome release (version Mt4.0) for the model legume Medicago truncatula.</title>
        <authorList>
            <person name="Tang H."/>
            <person name="Krishnakumar V."/>
            <person name="Bidwell S."/>
            <person name="Rosen B."/>
            <person name="Chan A."/>
            <person name="Zhou S."/>
            <person name="Gentzbittel L."/>
            <person name="Childs K.L."/>
            <person name="Yandell M."/>
            <person name="Gundlach H."/>
            <person name="Mayer K.F."/>
            <person name="Schwartz D.C."/>
            <person name="Town C.D."/>
        </authorList>
    </citation>
    <scope>GENOME REANNOTATION</scope>
    <source>
        <strain evidence="2 3">cv. Jemalong A17</strain>
    </source>
</reference>
<sequence>MGIPRSISADTMLRHRRNGKRRWSVLSGTALFAATRLGVEPLFGHRLIDSFHFYYKVHALTPLHFGCIRLTLLFSIS</sequence>
<proteinExistence type="predicted"/>
<dbReference type="Proteomes" id="UP000002051">
    <property type="component" value="Chromosome 4"/>
</dbReference>
<organism evidence="1 3">
    <name type="scientific">Medicago truncatula</name>
    <name type="common">Barrel medic</name>
    <name type="synonym">Medicago tribuloides</name>
    <dbReference type="NCBI Taxonomy" id="3880"/>
    <lineage>
        <taxon>Eukaryota</taxon>
        <taxon>Viridiplantae</taxon>
        <taxon>Streptophyta</taxon>
        <taxon>Embryophyta</taxon>
        <taxon>Tracheophyta</taxon>
        <taxon>Spermatophyta</taxon>
        <taxon>Magnoliopsida</taxon>
        <taxon>eudicotyledons</taxon>
        <taxon>Gunneridae</taxon>
        <taxon>Pentapetalae</taxon>
        <taxon>rosids</taxon>
        <taxon>fabids</taxon>
        <taxon>Fabales</taxon>
        <taxon>Fabaceae</taxon>
        <taxon>Papilionoideae</taxon>
        <taxon>50 kb inversion clade</taxon>
        <taxon>NPAAA clade</taxon>
        <taxon>Hologalegina</taxon>
        <taxon>IRL clade</taxon>
        <taxon>Trifolieae</taxon>
        <taxon>Medicago</taxon>
    </lineage>
</organism>